<proteinExistence type="predicted"/>
<dbReference type="InterPro" id="IPR029058">
    <property type="entry name" value="AB_hydrolase_fold"/>
</dbReference>
<evidence type="ECO:0000313" key="3">
    <source>
        <dbReference type="EMBL" id="NHN86151.1"/>
    </source>
</evidence>
<protein>
    <submittedName>
        <fullName evidence="3">Alpha/beta fold hydrolase</fullName>
    </submittedName>
</protein>
<dbReference type="Proteomes" id="UP000635278">
    <property type="component" value="Unassembled WGS sequence"/>
</dbReference>
<feature type="region of interest" description="Disordered" evidence="1">
    <location>
        <begin position="365"/>
        <end position="392"/>
    </location>
</feature>
<reference evidence="3 4" key="1">
    <citation type="journal article" date="2020" name="Int. J. Syst. Evol. Microbiol.">
        <title>Novel acetic acid bacteria from cider fermentations: Acetobacter conturbans sp. nov. and Acetobacter fallax sp. nov.</title>
        <authorList>
            <person name="Sombolestani A.S."/>
            <person name="Cleenwerck I."/>
            <person name="Cnockaert M."/>
            <person name="Borremans W."/>
            <person name="Wieme A.D."/>
            <person name="De Vuyst L."/>
            <person name="Vandamme P."/>
        </authorList>
    </citation>
    <scope>NUCLEOTIDE SEQUENCE [LARGE SCALE GENOMIC DNA]</scope>
    <source>
        <strain evidence="3 4">LMG 30640</strain>
    </source>
</reference>
<dbReference type="PANTHER" id="PTHR11614">
    <property type="entry name" value="PHOSPHOLIPASE-RELATED"/>
    <property type="match status" value="1"/>
</dbReference>
<keyword evidence="3" id="KW-0378">Hydrolase</keyword>
<gene>
    <name evidence="3" type="ORF">GOB93_16090</name>
</gene>
<name>A0ABX0JUF6_9PROT</name>
<keyword evidence="4" id="KW-1185">Reference proteome</keyword>
<dbReference type="InterPro" id="IPR000073">
    <property type="entry name" value="AB_hydrolase_1"/>
</dbReference>
<dbReference type="EMBL" id="WOTB01000027">
    <property type="protein sequence ID" value="NHN86151.1"/>
    <property type="molecule type" value="Genomic_DNA"/>
</dbReference>
<comment type="caution">
    <text evidence="3">The sequence shown here is derived from an EMBL/GenBank/DDBJ whole genome shotgun (WGS) entry which is preliminary data.</text>
</comment>
<dbReference type="PRINTS" id="PR00111">
    <property type="entry name" value="ABHYDROLASE"/>
</dbReference>
<sequence>MIRRNAVSSNRPHVFVSLCRFLRRQDDRTMTGRYARIAVVVMSCLNLAACASEPVIHVPARYARDARLVPPDRIITLSDGARIPVRIWPSSGSERGIILALHGFNDSRDAWEMAAPAFAASGFTLWAPDIRCFGAAPGREGWPGAGRMVQDAVEELTLIVREHADVPLYLMGESMGGAIAMLTMTRPAVAAPMPKIAGTILLAPAVWKLGPGADIPVRLLAALAPNGRVTGRELPVHVTASDNIAALRRLYFDPLTLHSTKLVALRGLIALMSEAADSAGKQHGSELIIYGDHDQLVPVSAMAQVWRQLPETVRRDIIPGGHHLLLRDKSGYRVVADILSWLSRPDAPLPSGGDASAATWASLHEANPGANGSADTDPFFLTPSRIDTLTPQ</sequence>
<dbReference type="GO" id="GO:0016787">
    <property type="term" value="F:hydrolase activity"/>
    <property type="evidence" value="ECO:0007669"/>
    <property type="project" value="UniProtKB-KW"/>
</dbReference>
<evidence type="ECO:0000313" key="4">
    <source>
        <dbReference type="Proteomes" id="UP000635278"/>
    </source>
</evidence>
<organism evidence="3 4">
    <name type="scientific">Acetobacter musti</name>
    <dbReference type="NCBI Taxonomy" id="864732"/>
    <lineage>
        <taxon>Bacteria</taxon>
        <taxon>Pseudomonadati</taxon>
        <taxon>Pseudomonadota</taxon>
        <taxon>Alphaproteobacteria</taxon>
        <taxon>Acetobacterales</taxon>
        <taxon>Acetobacteraceae</taxon>
        <taxon>Acetobacter</taxon>
    </lineage>
</organism>
<accession>A0ABX0JUF6</accession>
<dbReference type="Pfam" id="PF12146">
    <property type="entry name" value="Hydrolase_4"/>
    <property type="match status" value="1"/>
</dbReference>
<evidence type="ECO:0000259" key="2">
    <source>
        <dbReference type="Pfam" id="PF12146"/>
    </source>
</evidence>
<dbReference type="InterPro" id="IPR022742">
    <property type="entry name" value="Hydrolase_4"/>
</dbReference>
<feature type="domain" description="Serine aminopeptidase S33" evidence="2">
    <location>
        <begin position="93"/>
        <end position="329"/>
    </location>
</feature>
<dbReference type="SUPFAM" id="SSF53474">
    <property type="entry name" value="alpha/beta-Hydrolases"/>
    <property type="match status" value="1"/>
</dbReference>
<evidence type="ECO:0000256" key="1">
    <source>
        <dbReference type="SAM" id="MobiDB-lite"/>
    </source>
</evidence>
<dbReference type="InterPro" id="IPR051044">
    <property type="entry name" value="MAG_DAG_Lipase"/>
</dbReference>
<dbReference type="Gene3D" id="3.40.50.1820">
    <property type="entry name" value="alpha/beta hydrolase"/>
    <property type="match status" value="1"/>
</dbReference>